<sequence length="250" mass="27773">MELTSSLDLNVDPSGHMDVAVEMLMEELHRLNSENKKLSEALRHLCESYNSLKKQLKRKDSSNCNINLFGISECSTSQELEPCKRPCRENTNFTTPKISKVLVRTAPSDTGLYVMDGYQWRKYGQKVTRDNPSPRAYFKCSFAPNCPVKKKVQRSVDDPGVLVATYEGEHNHSPRGFSESLGVSTSPIARNTGPTVTLDLVPSSDVQSSTQQLLVQQMATCLTRDPNFRAALATAISEKNLVLDNTSSNI</sequence>
<dbReference type="Proteomes" id="UP000828941">
    <property type="component" value="Chromosome 6"/>
</dbReference>
<evidence type="ECO:0000313" key="2">
    <source>
        <dbReference type="Proteomes" id="UP000828941"/>
    </source>
</evidence>
<reference evidence="1 2" key="1">
    <citation type="journal article" date="2022" name="DNA Res.">
        <title>Chromosomal-level genome assembly of the orchid tree Bauhinia variegata (Leguminosae; Cercidoideae) supports the allotetraploid origin hypothesis of Bauhinia.</title>
        <authorList>
            <person name="Zhong Y."/>
            <person name="Chen Y."/>
            <person name="Zheng D."/>
            <person name="Pang J."/>
            <person name="Liu Y."/>
            <person name="Luo S."/>
            <person name="Meng S."/>
            <person name="Qian L."/>
            <person name="Wei D."/>
            <person name="Dai S."/>
            <person name="Zhou R."/>
        </authorList>
    </citation>
    <scope>NUCLEOTIDE SEQUENCE [LARGE SCALE GENOMIC DNA]</scope>
    <source>
        <strain evidence="1">BV-YZ2020</strain>
    </source>
</reference>
<name>A0ACB9NNF9_BAUVA</name>
<accession>A0ACB9NNF9</accession>
<protein>
    <submittedName>
        <fullName evidence="1">Uncharacterized protein</fullName>
    </submittedName>
</protein>
<gene>
    <name evidence="1" type="ORF">L6164_015690</name>
</gene>
<proteinExistence type="predicted"/>
<evidence type="ECO:0000313" key="1">
    <source>
        <dbReference type="EMBL" id="KAI4337249.1"/>
    </source>
</evidence>
<organism evidence="1 2">
    <name type="scientific">Bauhinia variegata</name>
    <name type="common">Purple orchid tree</name>
    <name type="synonym">Phanera variegata</name>
    <dbReference type="NCBI Taxonomy" id="167791"/>
    <lineage>
        <taxon>Eukaryota</taxon>
        <taxon>Viridiplantae</taxon>
        <taxon>Streptophyta</taxon>
        <taxon>Embryophyta</taxon>
        <taxon>Tracheophyta</taxon>
        <taxon>Spermatophyta</taxon>
        <taxon>Magnoliopsida</taxon>
        <taxon>eudicotyledons</taxon>
        <taxon>Gunneridae</taxon>
        <taxon>Pentapetalae</taxon>
        <taxon>rosids</taxon>
        <taxon>fabids</taxon>
        <taxon>Fabales</taxon>
        <taxon>Fabaceae</taxon>
        <taxon>Cercidoideae</taxon>
        <taxon>Cercideae</taxon>
        <taxon>Bauhiniinae</taxon>
        <taxon>Bauhinia</taxon>
    </lineage>
</organism>
<dbReference type="EMBL" id="CM039431">
    <property type="protein sequence ID" value="KAI4337249.1"/>
    <property type="molecule type" value="Genomic_DNA"/>
</dbReference>
<comment type="caution">
    <text evidence="1">The sequence shown here is derived from an EMBL/GenBank/DDBJ whole genome shotgun (WGS) entry which is preliminary data.</text>
</comment>
<keyword evidence="2" id="KW-1185">Reference proteome</keyword>